<proteinExistence type="predicted"/>
<dbReference type="KEGG" id="tsy:THSYN_10180"/>
<evidence type="ECO:0000259" key="1">
    <source>
        <dbReference type="Pfam" id="PF14082"/>
    </source>
</evidence>
<gene>
    <name evidence="2" type="ORF">THSYN_10180</name>
</gene>
<evidence type="ECO:0000313" key="2">
    <source>
        <dbReference type="EMBL" id="AUB81285.1"/>
    </source>
</evidence>
<protein>
    <recommendedName>
        <fullName evidence="1">Shedu protein SduA C-terminal domain-containing protein</fullName>
    </recommendedName>
</protein>
<feature type="domain" description="Shedu protein SduA C-terminal" evidence="1">
    <location>
        <begin position="39"/>
        <end position="87"/>
    </location>
</feature>
<reference evidence="2 3" key="1">
    <citation type="submission" date="2017-03" db="EMBL/GenBank/DDBJ databases">
        <title>Complete genome sequence of Candidatus 'Thiodictyon syntrophicum' sp. nov. strain Cad16T, a photolithoautotroph purple sulfur bacterium isolated from an alpine meromictic lake.</title>
        <authorList>
            <person name="Luedin S.M."/>
            <person name="Pothier J.F."/>
            <person name="Danza F."/>
            <person name="Storelli N."/>
            <person name="Wittwer M."/>
            <person name="Tonolla M."/>
        </authorList>
    </citation>
    <scope>NUCLEOTIDE SEQUENCE [LARGE SCALE GENOMIC DNA]</scope>
    <source>
        <strain evidence="2 3">Cad16T</strain>
    </source>
</reference>
<dbReference type="Proteomes" id="UP000232638">
    <property type="component" value="Chromosome"/>
</dbReference>
<evidence type="ECO:0000313" key="3">
    <source>
        <dbReference type="Proteomes" id="UP000232638"/>
    </source>
</evidence>
<dbReference type="Pfam" id="PF14082">
    <property type="entry name" value="SduA_C"/>
    <property type="match status" value="1"/>
</dbReference>
<dbReference type="InterPro" id="IPR025359">
    <property type="entry name" value="SduA_C"/>
</dbReference>
<organism evidence="2 3">
    <name type="scientific">Candidatus Thiodictyon syntrophicum</name>
    <dbReference type="NCBI Taxonomy" id="1166950"/>
    <lineage>
        <taxon>Bacteria</taxon>
        <taxon>Pseudomonadati</taxon>
        <taxon>Pseudomonadota</taxon>
        <taxon>Gammaproteobacteria</taxon>
        <taxon>Chromatiales</taxon>
        <taxon>Chromatiaceae</taxon>
        <taxon>Thiodictyon</taxon>
    </lineage>
</organism>
<dbReference type="EMBL" id="CP020370">
    <property type="protein sequence ID" value="AUB81285.1"/>
    <property type="molecule type" value="Genomic_DNA"/>
</dbReference>
<name>A0A2K8U6V6_9GAMM</name>
<dbReference type="AlphaFoldDB" id="A0A2K8U6V6"/>
<keyword evidence="3" id="KW-1185">Reference proteome</keyword>
<dbReference type="OrthoDB" id="8973928at2"/>
<sequence>MPGRCPGLACSTPLGSVRNNKWNGVLIARFLHEKFGIVSRIHDIESYAVHSFLIIGKTPTEVDQQKSFELFRRNSKDVQIVTFDELLEKLRQLRSFLAEEDE</sequence>
<accession>A0A2K8U6V6</accession>